<feature type="domain" description="CheW-like" evidence="1">
    <location>
        <begin position="1"/>
        <end position="138"/>
    </location>
</feature>
<accession>A0A917MJ07</accession>
<proteinExistence type="predicted"/>
<dbReference type="EMBL" id="BMES01000002">
    <property type="protein sequence ID" value="GGH23884.1"/>
    <property type="molecule type" value="Genomic_DNA"/>
</dbReference>
<gene>
    <name evidence="2" type="primary">cheWII</name>
    <name evidence="2" type="ORF">GCM10007036_29890</name>
</gene>
<dbReference type="AlphaFoldDB" id="A0A917MJ07"/>
<name>A0A917MJ07_9HYPH</name>
<dbReference type="Pfam" id="PF01584">
    <property type="entry name" value="CheW"/>
    <property type="match status" value="1"/>
</dbReference>
<protein>
    <submittedName>
        <fullName evidence="2">Chemotaxis protein</fullName>
    </submittedName>
</protein>
<dbReference type="PROSITE" id="PS50851">
    <property type="entry name" value="CHEW"/>
    <property type="match status" value="1"/>
</dbReference>
<dbReference type="SUPFAM" id="SSF50341">
    <property type="entry name" value="CheW-like"/>
    <property type="match status" value="1"/>
</dbReference>
<dbReference type="Proteomes" id="UP000603912">
    <property type="component" value="Unassembled WGS sequence"/>
</dbReference>
<dbReference type="GO" id="GO:0006935">
    <property type="term" value="P:chemotaxis"/>
    <property type="evidence" value="ECO:0007669"/>
    <property type="project" value="InterPro"/>
</dbReference>
<organism evidence="2 3">
    <name type="scientific">Alsobacter metallidurans</name>
    <dbReference type="NCBI Taxonomy" id="340221"/>
    <lineage>
        <taxon>Bacteria</taxon>
        <taxon>Pseudomonadati</taxon>
        <taxon>Pseudomonadota</taxon>
        <taxon>Alphaproteobacteria</taxon>
        <taxon>Hyphomicrobiales</taxon>
        <taxon>Alsobacteraceae</taxon>
        <taxon>Alsobacter</taxon>
    </lineage>
</organism>
<evidence type="ECO:0000313" key="2">
    <source>
        <dbReference type="EMBL" id="GGH23884.1"/>
    </source>
</evidence>
<evidence type="ECO:0000259" key="1">
    <source>
        <dbReference type="PROSITE" id="PS50851"/>
    </source>
</evidence>
<comment type="caution">
    <text evidence="2">The sequence shown here is derived from an EMBL/GenBank/DDBJ whole genome shotgun (WGS) entry which is preliminary data.</text>
</comment>
<keyword evidence="3" id="KW-1185">Reference proteome</keyword>
<dbReference type="InterPro" id="IPR039315">
    <property type="entry name" value="CheW"/>
</dbReference>
<dbReference type="Gene3D" id="2.30.30.40">
    <property type="entry name" value="SH3 Domains"/>
    <property type="match status" value="1"/>
</dbReference>
<reference evidence="2" key="2">
    <citation type="submission" date="2020-09" db="EMBL/GenBank/DDBJ databases">
        <authorList>
            <person name="Sun Q."/>
            <person name="Zhou Y."/>
        </authorList>
    </citation>
    <scope>NUCLEOTIDE SEQUENCE</scope>
    <source>
        <strain evidence="2">CGMCC 1.12214</strain>
    </source>
</reference>
<dbReference type="GO" id="GO:0007165">
    <property type="term" value="P:signal transduction"/>
    <property type="evidence" value="ECO:0007669"/>
    <property type="project" value="InterPro"/>
</dbReference>
<dbReference type="Gene3D" id="2.40.50.180">
    <property type="entry name" value="CheA-289, Domain 4"/>
    <property type="match status" value="1"/>
</dbReference>
<dbReference type="InterPro" id="IPR036061">
    <property type="entry name" value="CheW-like_dom_sf"/>
</dbReference>
<dbReference type="PANTHER" id="PTHR22617">
    <property type="entry name" value="CHEMOTAXIS SENSOR HISTIDINE KINASE-RELATED"/>
    <property type="match status" value="1"/>
</dbReference>
<evidence type="ECO:0000313" key="3">
    <source>
        <dbReference type="Proteomes" id="UP000603912"/>
    </source>
</evidence>
<dbReference type="SMART" id="SM00260">
    <property type="entry name" value="CheW"/>
    <property type="match status" value="1"/>
</dbReference>
<dbReference type="PANTHER" id="PTHR22617:SF23">
    <property type="entry name" value="CHEMOTAXIS PROTEIN CHEW"/>
    <property type="match status" value="1"/>
</dbReference>
<dbReference type="GO" id="GO:0005829">
    <property type="term" value="C:cytosol"/>
    <property type="evidence" value="ECO:0007669"/>
    <property type="project" value="TreeGrafter"/>
</dbReference>
<dbReference type="InterPro" id="IPR002545">
    <property type="entry name" value="CheW-lke_dom"/>
</dbReference>
<reference evidence="2" key="1">
    <citation type="journal article" date="2014" name="Int. J. Syst. Evol. Microbiol.">
        <title>Complete genome sequence of Corynebacterium casei LMG S-19264T (=DSM 44701T), isolated from a smear-ripened cheese.</title>
        <authorList>
            <consortium name="US DOE Joint Genome Institute (JGI-PGF)"/>
            <person name="Walter F."/>
            <person name="Albersmeier A."/>
            <person name="Kalinowski J."/>
            <person name="Ruckert C."/>
        </authorList>
    </citation>
    <scope>NUCLEOTIDE SEQUENCE</scope>
    <source>
        <strain evidence="2">CGMCC 1.12214</strain>
    </source>
</reference>
<sequence length="138" mass="14546">MLGLGDELFAVDAAAVREILDPVPVTRVPGARDFAPGVINVRGSVIPLADLRVRFGMTAAAATADTRFLVLEIAMEGDPSPMVAGIVADKVYEVTEIEIPSPDATPRVGMSWPADMVAGIALWKGDFVVVPNFTAILN</sequence>